<dbReference type="InterPro" id="IPR003609">
    <property type="entry name" value="Pan_app"/>
</dbReference>
<evidence type="ECO:0000313" key="3">
    <source>
        <dbReference type="EMBL" id="ESO06624.1"/>
    </source>
</evidence>
<reference evidence="5" key="1">
    <citation type="submission" date="2012-12" db="EMBL/GenBank/DDBJ databases">
        <authorList>
            <person name="Hellsten U."/>
            <person name="Grimwood J."/>
            <person name="Chapman J.A."/>
            <person name="Shapiro H."/>
            <person name="Aerts A."/>
            <person name="Otillar R.P."/>
            <person name="Terry A.Y."/>
            <person name="Boore J.L."/>
            <person name="Simakov O."/>
            <person name="Marletaz F."/>
            <person name="Cho S.-J."/>
            <person name="Edsinger-Gonzales E."/>
            <person name="Havlak P."/>
            <person name="Kuo D.-H."/>
            <person name="Larsson T."/>
            <person name="Lv J."/>
            <person name="Arendt D."/>
            <person name="Savage R."/>
            <person name="Osoegawa K."/>
            <person name="de Jong P."/>
            <person name="Lindberg D.R."/>
            <person name="Seaver E.C."/>
            <person name="Weisblat D.A."/>
            <person name="Putnam N.H."/>
            <person name="Grigoriev I.V."/>
            <person name="Rokhsar D.S."/>
        </authorList>
    </citation>
    <scope>NUCLEOTIDE SEQUENCE</scope>
</reference>
<name>T1EQR6_HELRO</name>
<dbReference type="EMBL" id="KB096324">
    <property type="protein sequence ID" value="ESO06624.1"/>
    <property type="molecule type" value="Genomic_DNA"/>
</dbReference>
<dbReference type="InParanoid" id="T1EQR6"/>
<feature type="chain" id="PRO_5010979959" description="Apple domain-containing protein" evidence="1">
    <location>
        <begin position="20"/>
        <end position="102"/>
    </location>
</feature>
<feature type="domain" description="Apple" evidence="2">
    <location>
        <begin position="22"/>
        <end position="94"/>
    </location>
</feature>
<organism evidence="4 5">
    <name type="scientific">Helobdella robusta</name>
    <name type="common">Californian leech</name>
    <dbReference type="NCBI Taxonomy" id="6412"/>
    <lineage>
        <taxon>Eukaryota</taxon>
        <taxon>Metazoa</taxon>
        <taxon>Spiralia</taxon>
        <taxon>Lophotrochozoa</taxon>
        <taxon>Annelida</taxon>
        <taxon>Clitellata</taxon>
        <taxon>Hirudinea</taxon>
        <taxon>Rhynchobdellida</taxon>
        <taxon>Glossiphoniidae</taxon>
        <taxon>Helobdella</taxon>
    </lineage>
</organism>
<dbReference type="EMBL" id="AMQM01000656">
    <property type="status" value="NOT_ANNOTATED_CDS"/>
    <property type="molecule type" value="Genomic_DNA"/>
</dbReference>
<reference evidence="3 5" key="2">
    <citation type="journal article" date="2013" name="Nature">
        <title>Insights into bilaterian evolution from three spiralian genomes.</title>
        <authorList>
            <person name="Simakov O."/>
            <person name="Marletaz F."/>
            <person name="Cho S.J."/>
            <person name="Edsinger-Gonzales E."/>
            <person name="Havlak P."/>
            <person name="Hellsten U."/>
            <person name="Kuo D.H."/>
            <person name="Larsson T."/>
            <person name="Lv J."/>
            <person name="Arendt D."/>
            <person name="Savage R."/>
            <person name="Osoegawa K."/>
            <person name="de Jong P."/>
            <person name="Grimwood J."/>
            <person name="Chapman J.A."/>
            <person name="Shapiro H."/>
            <person name="Aerts A."/>
            <person name="Otillar R.P."/>
            <person name="Terry A.Y."/>
            <person name="Boore J.L."/>
            <person name="Grigoriev I.V."/>
            <person name="Lindberg D.R."/>
            <person name="Seaver E.C."/>
            <person name="Weisblat D.A."/>
            <person name="Putnam N.H."/>
            <person name="Rokhsar D.S."/>
        </authorList>
    </citation>
    <scope>NUCLEOTIDE SEQUENCE</scope>
</reference>
<dbReference type="AlphaFoldDB" id="T1EQR6"/>
<dbReference type="HOGENOM" id="CLU_172778_0_0_1"/>
<protein>
    <recommendedName>
        <fullName evidence="2">Apple domain-containing protein</fullName>
    </recommendedName>
</protein>
<dbReference type="GeneID" id="20198916"/>
<evidence type="ECO:0000313" key="4">
    <source>
        <dbReference type="EnsemblMetazoa" id="HelroP160814"/>
    </source>
</evidence>
<sequence>MLKLVAFCAMLVALQLVSAENCWQEHPGYRFPSELVVLIPDKTAVRDCKMVCLKTEGCRFVDIVNGKCYMPKSVNIDWSKIMENQPNAVHYYNCQEGPNDFS</sequence>
<accession>T1EQR6</accession>
<dbReference type="PROSITE" id="PS50948">
    <property type="entry name" value="PAN"/>
    <property type="match status" value="1"/>
</dbReference>
<feature type="signal peptide" evidence="1">
    <location>
        <begin position="1"/>
        <end position="19"/>
    </location>
</feature>
<reference evidence="4" key="3">
    <citation type="submission" date="2015-06" db="UniProtKB">
        <authorList>
            <consortium name="EnsemblMetazoa"/>
        </authorList>
    </citation>
    <scope>IDENTIFICATION</scope>
</reference>
<evidence type="ECO:0000256" key="1">
    <source>
        <dbReference type="SAM" id="SignalP"/>
    </source>
</evidence>
<evidence type="ECO:0000313" key="5">
    <source>
        <dbReference type="Proteomes" id="UP000015101"/>
    </source>
</evidence>
<dbReference type="EnsemblMetazoa" id="HelroT160814">
    <property type="protein sequence ID" value="HelroP160814"/>
    <property type="gene ID" value="HelroG160814"/>
</dbReference>
<proteinExistence type="predicted"/>
<gene>
    <name evidence="4" type="primary">20198916</name>
    <name evidence="3" type="ORF">HELRODRAFT_160814</name>
</gene>
<keyword evidence="1" id="KW-0732">Signal</keyword>
<dbReference type="CTD" id="20198916"/>
<keyword evidence="5" id="KW-1185">Reference proteome</keyword>
<evidence type="ECO:0000259" key="2">
    <source>
        <dbReference type="PROSITE" id="PS50948"/>
    </source>
</evidence>
<dbReference type="RefSeq" id="XP_009015992.1">
    <property type="nucleotide sequence ID" value="XM_009017744.1"/>
</dbReference>
<dbReference type="KEGG" id="hro:HELRODRAFT_160814"/>
<dbReference type="SUPFAM" id="SSF57414">
    <property type="entry name" value="Hairpin loop containing domain-like"/>
    <property type="match status" value="1"/>
</dbReference>
<dbReference type="Gene3D" id="3.50.4.10">
    <property type="entry name" value="Hepatocyte Growth Factor"/>
    <property type="match status" value="1"/>
</dbReference>
<dbReference type="Proteomes" id="UP000015101">
    <property type="component" value="Unassembled WGS sequence"/>
</dbReference>